<protein>
    <submittedName>
        <fullName evidence="1">NARF isoform 25</fullName>
    </submittedName>
</protein>
<feature type="non-terminal residue" evidence="1">
    <location>
        <position position="37"/>
    </location>
</feature>
<organism evidence="1 2">
    <name type="scientific">Pan troglodytes</name>
    <name type="common">Chimpanzee</name>
    <dbReference type="NCBI Taxonomy" id="9598"/>
    <lineage>
        <taxon>Eukaryota</taxon>
        <taxon>Metazoa</taxon>
        <taxon>Chordata</taxon>
        <taxon>Craniata</taxon>
        <taxon>Vertebrata</taxon>
        <taxon>Euteleostomi</taxon>
        <taxon>Mammalia</taxon>
        <taxon>Eutheria</taxon>
        <taxon>Euarchontoglires</taxon>
        <taxon>Primates</taxon>
        <taxon>Haplorrhini</taxon>
        <taxon>Catarrhini</taxon>
        <taxon>Hominidae</taxon>
        <taxon>Pan</taxon>
    </lineage>
</organism>
<proteinExistence type="predicted"/>
<dbReference type="Proteomes" id="UP000236370">
    <property type="component" value="Unassembled WGS sequence"/>
</dbReference>
<gene>
    <name evidence="1" type="ORF">CK820_G0047910</name>
</gene>
<feature type="non-terminal residue" evidence="1">
    <location>
        <position position="1"/>
    </location>
</feature>
<accession>A0A2J8JFB2</accession>
<dbReference type="AlphaFoldDB" id="A0A2J8JFB2"/>
<evidence type="ECO:0000313" key="2">
    <source>
        <dbReference type="Proteomes" id="UP000236370"/>
    </source>
</evidence>
<comment type="caution">
    <text evidence="1">The sequence shown here is derived from an EMBL/GenBank/DDBJ whole genome shotgun (WGS) entry which is preliminary data.</text>
</comment>
<evidence type="ECO:0000313" key="1">
    <source>
        <dbReference type="EMBL" id="PNI21458.1"/>
    </source>
</evidence>
<reference evidence="1 2" key="1">
    <citation type="submission" date="2017-12" db="EMBL/GenBank/DDBJ databases">
        <title>High-resolution comparative analysis of great ape genomes.</title>
        <authorList>
            <person name="Pollen A."/>
            <person name="Hastie A."/>
            <person name="Hormozdiari F."/>
            <person name="Dougherty M."/>
            <person name="Liu R."/>
            <person name="Chaisson M."/>
            <person name="Hoppe E."/>
            <person name="Hill C."/>
            <person name="Pang A."/>
            <person name="Hillier L."/>
            <person name="Baker C."/>
            <person name="Armstrong J."/>
            <person name="Shendure J."/>
            <person name="Paten B."/>
            <person name="Wilson R."/>
            <person name="Chao H."/>
            <person name="Schneider V."/>
            <person name="Ventura M."/>
            <person name="Kronenberg Z."/>
            <person name="Murali S."/>
            <person name="Gordon D."/>
            <person name="Cantsilieris S."/>
            <person name="Munson K."/>
            <person name="Nelson B."/>
            <person name="Raja A."/>
            <person name="Underwood J."/>
            <person name="Diekhans M."/>
            <person name="Fiddes I."/>
            <person name="Haussler D."/>
            <person name="Eichler E."/>
        </authorList>
    </citation>
    <scope>NUCLEOTIDE SEQUENCE [LARGE SCALE GENOMIC DNA]</scope>
    <source>
        <strain evidence="1">Yerkes chimp pedigree #C0471</strain>
    </source>
</reference>
<sequence>VTAEEGVQLSQQNAKDFFRVLNLNKKCDTSKHKVLVV</sequence>
<dbReference type="EMBL" id="NBAG03000462">
    <property type="protein sequence ID" value="PNI21458.1"/>
    <property type="molecule type" value="Genomic_DNA"/>
</dbReference>
<name>A0A2J8JFB2_PANTR</name>